<organism evidence="1">
    <name type="scientific">Rhizophora mucronata</name>
    <name type="common">Asiatic mangrove</name>
    <dbReference type="NCBI Taxonomy" id="61149"/>
    <lineage>
        <taxon>Eukaryota</taxon>
        <taxon>Viridiplantae</taxon>
        <taxon>Streptophyta</taxon>
        <taxon>Embryophyta</taxon>
        <taxon>Tracheophyta</taxon>
        <taxon>Spermatophyta</taxon>
        <taxon>Magnoliopsida</taxon>
        <taxon>eudicotyledons</taxon>
        <taxon>Gunneridae</taxon>
        <taxon>Pentapetalae</taxon>
        <taxon>rosids</taxon>
        <taxon>fabids</taxon>
        <taxon>Malpighiales</taxon>
        <taxon>Rhizophoraceae</taxon>
        <taxon>Rhizophora</taxon>
    </lineage>
</organism>
<reference evidence="1" key="1">
    <citation type="submission" date="2018-02" db="EMBL/GenBank/DDBJ databases">
        <title>Rhizophora mucronata_Transcriptome.</title>
        <authorList>
            <person name="Meera S.P."/>
            <person name="Sreeshan A."/>
            <person name="Augustine A."/>
        </authorList>
    </citation>
    <scope>NUCLEOTIDE SEQUENCE</scope>
    <source>
        <tissue evidence="1">Leaf</tissue>
    </source>
</reference>
<evidence type="ECO:0000313" key="1">
    <source>
        <dbReference type="EMBL" id="MBW84549.1"/>
    </source>
</evidence>
<proteinExistence type="predicted"/>
<name>A0A2P2ITH8_RHIMU</name>
<dbReference type="EMBL" id="GGEC01004066">
    <property type="protein sequence ID" value="MBW84549.1"/>
    <property type="molecule type" value="Transcribed_RNA"/>
</dbReference>
<protein>
    <submittedName>
        <fullName evidence="1">Uncharacterized protein</fullName>
    </submittedName>
</protein>
<sequence>MRRWARCCLSPGCRMLDSLLFQQARGGRTERKD</sequence>
<dbReference type="AlphaFoldDB" id="A0A2P2ITH8"/>
<accession>A0A2P2ITH8</accession>